<sequence length="169" mass="17196">AEAEAAAQAEAEAEEAAQAEAEAEAAAQAEAEAEAAAQAEAEAEEAAQAEAEAVNSTENEEPVTETNTQEQASGETISVTSTAYTANCEGCSGVTSTGIDLNANPNEKVIAVDPNVIPLGTKVYVEGYGHAVAGDIGGAINGNKIDIHVPTRDEALNWGVREVNVTVVE</sequence>
<accession>A0ABV9K0G9</accession>
<comment type="caution">
    <text evidence="4">The sequence shown here is derived from an EMBL/GenBank/DDBJ whole genome shotgun (WGS) entry which is preliminary data.</text>
</comment>
<dbReference type="PANTHER" id="PTHR39160">
    <property type="entry name" value="CELL WALL-BINDING PROTEIN YOCH"/>
    <property type="match status" value="1"/>
</dbReference>
<dbReference type="RefSeq" id="WP_379542508.1">
    <property type="nucleotide sequence ID" value="NZ_JBHSFT010000041.1"/>
</dbReference>
<organism evidence="4 5">
    <name type="scientific">Oceanobacillus aidingensis</name>
    <dbReference type="NCBI Taxonomy" id="645964"/>
    <lineage>
        <taxon>Bacteria</taxon>
        <taxon>Bacillati</taxon>
        <taxon>Bacillota</taxon>
        <taxon>Bacilli</taxon>
        <taxon>Bacillales</taxon>
        <taxon>Bacillaceae</taxon>
        <taxon>Oceanobacillus</taxon>
    </lineage>
</organism>
<evidence type="ECO:0000313" key="5">
    <source>
        <dbReference type="Proteomes" id="UP001595988"/>
    </source>
</evidence>
<evidence type="ECO:0000256" key="1">
    <source>
        <dbReference type="ARBA" id="ARBA00022729"/>
    </source>
</evidence>
<dbReference type="Gene3D" id="2.40.40.10">
    <property type="entry name" value="RlpA-like domain"/>
    <property type="match status" value="1"/>
</dbReference>
<dbReference type="PANTHER" id="PTHR39160:SF6">
    <property type="entry name" value="CELL WALL-BINDING PROTEIN YOCH"/>
    <property type="match status" value="1"/>
</dbReference>
<dbReference type="CDD" id="cd22786">
    <property type="entry name" value="DPBB_YuiC-like"/>
    <property type="match status" value="1"/>
</dbReference>
<dbReference type="Pfam" id="PF06725">
    <property type="entry name" value="3D"/>
    <property type="match status" value="1"/>
</dbReference>
<gene>
    <name evidence="4" type="ORF">ACFO3P_15340</name>
</gene>
<reference evidence="5" key="1">
    <citation type="journal article" date="2019" name="Int. J. Syst. Evol. Microbiol.">
        <title>The Global Catalogue of Microorganisms (GCM) 10K type strain sequencing project: providing services to taxonomists for standard genome sequencing and annotation.</title>
        <authorList>
            <consortium name="The Broad Institute Genomics Platform"/>
            <consortium name="The Broad Institute Genome Sequencing Center for Infectious Disease"/>
            <person name="Wu L."/>
            <person name="Ma J."/>
        </authorList>
    </citation>
    <scope>NUCLEOTIDE SEQUENCE [LARGE SCALE GENOMIC DNA]</scope>
    <source>
        <strain evidence="5">CCUG 37257</strain>
    </source>
</reference>
<dbReference type="InterPro" id="IPR010611">
    <property type="entry name" value="3D_dom"/>
</dbReference>
<feature type="compositionally biased region" description="Low complexity" evidence="2">
    <location>
        <begin position="24"/>
        <end position="40"/>
    </location>
</feature>
<feature type="compositionally biased region" description="Acidic residues" evidence="2">
    <location>
        <begin position="11"/>
        <end position="23"/>
    </location>
</feature>
<evidence type="ECO:0000256" key="2">
    <source>
        <dbReference type="SAM" id="MobiDB-lite"/>
    </source>
</evidence>
<proteinExistence type="predicted"/>
<keyword evidence="1" id="KW-0732">Signal</keyword>
<name>A0ABV9K0G9_9BACI</name>
<feature type="region of interest" description="Disordered" evidence="2">
    <location>
        <begin position="1"/>
        <end position="78"/>
    </location>
</feature>
<feature type="domain" description="3D" evidence="3">
    <location>
        <begin position="108"/>
        <end position="168"/>
    </location>
</feature>
<keyword evidence="5" id="KW-1185">Reference proteome</keyword>
<dbReference type="InterPro" id="IPR036908">
    <property type="entry name" value="RlpA-like_sf"/>
</dbReference>
<dbReference type="Proteomes" id="UP001595988">
    <property type="component" value="Unassembled WGS sequence"/>
</dbReference>
<protein>
    <submittedName>
        <fullName evidence="4">3D domain-containing protein</fullName>
    </submittedName>
</protein>
<feature type="compositionally biased region" description="Low complexity" evidence="2">
    <location>
        <begin position="1"/>
        <end position="10"/>
    </location>
</feature>
<evidence type="ECO:0000259" key="3">
    <source>
        <dbReference type="Pfam" id="PF06725"/>
    </source>
</evidence>
<feature type="non-terminal residue" evidence="4">
    <location>
        <position position="1"/>
    </location>
</feature>
<evidence type="ECO:0000313" key="4">
    <source>
        <dbReference type="EMBL" id="MFC4663552.1"/>
    </source>
</evidence>
<dbReference type="SUPFAM" id="SSF50685">
    <property type="entry name" value="Barwin-like endoglucanases"/>
    <property type="match status" value="1"/>
</dbReference>
<dbReference type="InterPro" id="IPR051933">
    <property type="entry name" value="Resuscitation_pf_RpfB"/>
</dbReference>
<dbReference type="EMBL" id="JBHSFT010000041">
    <property type="protein sequence ID" value="MFC4663552.1"/>
    <property type="molecule type" value="Genomic_DNA"/>
</dbReference>